<name>A0A0C3QAC6_9AGAM</name>
<feature type="compositionally biased region" description="Basic and acidic residues" evidence="1">
    <location>
        <begin position="51"/>
        <end position="72"/>
    </location>
</feature>
<evidence type="ECO:0000313" key="2">
    <source>
        <dbReference type="EMBL" id="KIO27185.1"/>
    </source>
</evidence>
<proteinExistence type="predicted"/>
<reference evidence="3" key="2">
    <citation type="submission" date="2015-01" db="EMBL/GenBank/DDBJ databases">
        <title>Evolutionary Origins and Diversification of the Mycorrhizal Mutualists.</title>
        <authorList>
            <consortium name="DOE Joint Genome Institute"/>
            <consortium name="Mycorrhizal Genomics Consortium"/>
            <person name="Kohler A."/>
            <person name="Kuo A."/>
            <person name="Nagy L.G."/>
            <person name="Floudas D."/>
            <person name="Copeland A."/>
            <person name="Barry K.W."/>
            <person name="Cichocki N."/>
            <person name="Veneault-Fourrey C."/>
            <person name="LaButti K."/>
            <person name="Lindquist E.A."/>
            <person name="Lipzen A."/>
            <person name="Lundell T."/>
            <person name="Morin E."/>
            <person name="Murat C."/>
            <person name="Riley R."/>
            <person name="Ohm R."/>
            <person name="Sun H."/>
            <person name="Tunlid A."/>
            <person name="Henrissat B."/>
            <person name="Grigoriev I.V."/>
            <person name="Hibbett D.S."/>
            <person name="Martin F."/>
        </authorList>
    </citation>
    <scope>NUCLEOTIDE SEQUENCE [LARGE SCALE GENOMIC DNA]</scope>
    <source>
        <strain evidence="3">MUT 4182</strain>
    </source>
</reference>
<dbReference type="Proteomes" id="UP000054248">
    <property type="component" value="Unassembled WGS sequence"/>
</dbReference>
<feature type="region of interest" description="Disordered" evidence="1">
    <location>
        <begin position="1"/>
        <end position="72"/>
    </location>
</feature>
<evidence type="ECO:0000256" key="1">
    <source>
        <dbReference type="SAM" id="MobiDB-lite"/>
    </source>
</evidence>
<protein>
    <submittedName>
        <fullName evidence="2">Uncharacterized protein</fullName>
    </submittedName>
</protein>
<dbReference type="HOGENOM" id="CLU_189343_0_0_1"/>
<evidence type="ECO:0000313" key="3">
    <source>
        <dbReference type="Proteomes" id="UP000054248"/>
    </source>
</evidence>
<keyword evidence="3" id="KW-1185">Reference proteome</keyword>
<dbReference type="AlphaFoldDB" id="A0A0C3QAC6"/>
<dbReference type="EMBL" id="KN823013">
    <property type="protein sequence ID" value="KIO27185.1"/>
    <property type="molecule type" value="Genomic_DNA"/>
</dbReference>
<dbReference type="OrthoDB" id="3146826at2759"/>
<organism evidence="2 3">
    <name type="scientific">Tulasnella calospora MUT 4182</name>
    <dbReference type="NCBI Taxonomy" id="1051891"/>
    <lineage>
        <taxon>Eukaryota</taxon>
        <taxon>Fungi</taxon>
        <taxon>Dikarya</taxon>
        <taxon>Basidiomycota</taxon>
        <taxon>Agaricomycotina</taxon>
        <taxon>Agaricomycetes</taxon>
        <taxon>Cantharellales</taxon>
        <taxon>Tulasnellaceae</taxon>
        <taxon>Tulasnella</taxon>
    </lineage>
</organism>
<gene>
    <name evidence="2" type="ORF">M407DRAFT_23602</name>
</gene>
<feature type="compositionally biased region" description="Polar residues" evidence="1">
    <location>
        <begin position="30"/>
        <end position="40"/>
    </location>
</feature>
<reference evidence="2 3" key="1">
    <citation type="submission" date="2014-04" db="EMBL/GenBank/DDBJ databases">
        <authorList>
            <consortium name="DOE Joint Genome Institute"/>
            <person name="Kuo A."/>
            <person name="Girlanda M."/>
            <person name="Perotto S."/>
            <person name="Kohler A."/>
            <person name="Nagy L.G."/>
            <person name="Floudas D."/>
            <person name="Copeland A."/>
            <person name="Barry K.W."/>
            <person name="Cichocki N."/>
            <person name="Veneault-Fourrey C."/>
            <person name="LaButti K."/>
            <person name="Lindquist E.A."/>
            <person name="Lipzen A."/>
            <person name="Lundell T."/>
            <person name="Morin E."/>
            <person name="Murat C."/>
            <person name="Sun H."/>
            <person name="Tunlid A."/>
            <person name="Henrissat B."/>
            <person name="Grigoriev I.V."/>
            <person name="Hibbett D.S."/>
            <person name="Martin F."/>
            <person name="Nordberg H.P."/>
            <person name="Cantor M.N."/>
            <person name="Hua S.X."/>
        </authorList>
    </citation>
    <scope>NUCLEOTIDE SEQUENCE [LARGE SCALE GENOMIC DNA]</scope>
    <source>
        <strain evidence="2 3">MUT 4182</strain>
    </source>
</reference>
<accession>A0A0C3QAC6</accession>
<sequence length="98" mass="10887">MPQVFRDDDQVTDPSYSNVDAAREDRDAAQSESTGQVSKQELNDLGGRTNILDDKDGVQTRGKKVDAMKQERDVDAAVENAVQYDFETGGQKIPEPRK</sequence>